<name>A0A0K3A5L9_9XANT</name>
<dbReference type="SUPFAM" id="SSF56235">
    <property type="entry name" value="N-terminal nucleophile aminohydrolases (Ntn hydrolases)"/>
    <property type="match status" value="1"/>
</dbReference>
<accession>A0A0K3A5L9</accession>
<dbReference type="AlphaFoldDB" id="A0A0K3A5L9"/>
<evidence type="ECO:0000256" key="3">
    <source>
        <dbReference type="SAM" id="SignalP"/>
    </source>
</evidence>
<dbReference type="PANTHER" id="PTHR34218:SF4">
    <property type="entry name" value="ACYL-HOMOSERINE LACTONE ACYLASE QUIP"/>
    <property type="match status" value="1"/>
</dbReference>
<comment type="similarity">
    <text evidence="1">Belongs to the peptidase S45 family.</text>
</comment>
<reference evidence="4 5" key="1">
    <citation type="submission" date="2015-07" db="EMBL/GenBank/DDBJ databases">
        <authorList>
            <person name="Noorani M."/>
        </authorList>
    </citation>
    <scope>NUCLEOTIDE SEQUENCE [LARGE SCALE GENOMIC DNA]</scope>
    <source>
        <strain evidence="4">LMG728</strain>
    </source>
</reference>
<sequence>MFQVISMTTRLLLGFTMSVFIHAHATAAQPSNVRLTVAGLRQPAQIRVDHWGVAHIYAESDDDVFFVQGFNVARDRLFQIDLLHRKGLGHLAEAFGPSYAEQDRASRLFLYRGSMREEWTRYGPTAQRNVTRFVAGINAYIAWLGSNPRRASL</sequence>
<evidence type="ECO:0000256" key="1">
    <source>
        <dbReference type="ARBA" id="ARBA00006586"/>
    </source>
</evidence>
<feature type="signal peptide" evidence="3">
    <location>
        <begin position="1"/>
        <end position="27"/>
    </location>
</feature>
<organism evidence="4 5">
    <name type="scientific">Xanthomonas graminis pv. poae</name>
    <dbReference type="NCBI Taxonomy" id="227946"/>
    <lineage>
        <taxon>Bacteria</taxon>
        <taxon>Pseudomonadati</taxon>
        <taxon>Pseudomonadota</taxon>
        <taxon>Gammaproteobacteria</taxon>
        <taxon>Lysobacterales</taxon>
        <taxon>Lysobacteraceae</taxon>
        <taxon>Xanthomonas</taxon>
        <taxon>Xanthomonas translucens group</taxon>
        <taxon>Xanthomonas graminis</taxon>
    </lineage>
</organism>
<dbReference type="Pfam" id="PF01804">
    <property type="entry name" value="Penicil_amidase"/>
    <property type="match status" value="1"/>
</dbReference>
<feature type="chain" id="PRO_5005493418" evidence="3">
    <location>
        <begin position="28"/>
        <end position="153"/>
    </location>
</feature>
<dbReference type="GO" id="GO:0016811">
    <property type="term" value="F:hydrolase activity, acting on carbon-nitrogen (but not peptide) bonds, in linear amides"/>
    <property type="evidence" value="ECO:0007669"/>
    <property type="project" value="InterPro"/>
</dbReference>
<dbReference type="GO" id="GO:0017000">
    <property type="term" value="P:antibiotic biosynthetic process"/>
    <property type="evidence" value="ECO:0007669"/>
    <property type="project" value="InterPro"/>
</dbReference>
<dbReference type="InterPro" id="IPR023343">
    <property type="entry name" value="Penicillin_amidase_dom1"/>
</dbReference>
<dbReference type="Proteomes" id="UP000041247">
    <property type="component" value="Unassembled WGS sequence"/>
</dbReference>
<keyword evidence="3" id="KW-0732">Signal</keyword>
<evidence type="ECO:0000256" key="2">
    <source>
        <dbReference type="ARBA" id="ARBA00038735"/>
    </source>
</evidence>
<gene>
    <name evidence="4" type="ORF">XTPLMG728_3531</name>
</gene>
<dbReference type="InterPro" id="IPR029055">
    <property type="entry name" value="Ntn_hydrolases_N"/>
</dbReference>
<dbReference type="PANTHER" id="PTHR34218">
    <property type="entry name" value="PEPTIDASE S45 PENICILLIN AMIDASE"/>
    <property type="match status" value="1"/>
</dbReference>
<evidence type="ECO:0000313" key="5">
    <source>
        <dbReference type="Proteomes" id="UP000041247"/>
    </source>
</evidence>
<evidence type="ECO:0000313" key="4">
    <source>
        <dbReference type="EMBL" id="CTP93128.1"/>
    </source>
</evidence>
<dbReference type="EMBL" id="CXOK01000135">
    <property type="protein sequence ID" value="CTP93128.1"/>
    <property type="molecule type" value="Genomic_DNA"/>
</dbReference>
<dbReference type="InterPro" id="IPR002692">
    <property type="entry name" value="S45"/>
</dbReference>
<comment type="subunit">
    <text evidence="2">Heterodimer of an alpha subunit and a beta subunit processed from the same precursor.</text>
</comment>
<dbReference type="Gene3D" id="1.10.439.10">
    <property type="entry name" value="Penicillin Amidohydrolase, domain 1"/>
    <property type="match status" value="1"/>
</dbReference>
<protein>
    <submittedName>
        <fullName evidence="4">Penicilin amidase</fullName>
    </submittedName>
</protein>
<proteinExistence type="inferred from homology"/>